<proteinExistence type="predicted"/>
<feature type="region of interest" description="Disordered" evidence="1">
    <location>
        <begin position="51"/>
        <end position="70"/>
    </location>
</feature>
<reference evidence="2" key="1">
    <citation type="submission" date="2018-02" db="EMBL/GenBank/DDBJ databases">
        <title>Rhizophora mucronata_Transcriptome.</title>
        <authorList>
            <person name="Meera S.P."/>
            <person name="Sreeshan A."/>
            <person name="Augustine A."/>
        </authorList>
    </citation>
    <scope>NUCLEOTIDE SEQUENCE</scope>
    <source>
        <tissue evidence="2">Leaf</tissue>
    </source>
</reference>
<protein>
    <submittedName>
        <fullName evidence="2">Uncharacterized protein</fullName>
    </submittedName>
</protein>
<accession>A0A2P2QYW7</accession>
<feature type="compositionally biased region" description="Basic and acidic residues" evidence="1">
    <location>
        <begin position="56"/>
        <end position="70"/>
    </location>
</feature>
<name>A0A2P2QYW7_RHIMU</name>
<dbReference type="AlphaFoldDB" id="A0A2P2QYW7"/>
<evidence type="ECO:0000256" key="1">
    <source>
        <dbReference type="SAM" id="MobiDB-lite"/>
    </source>
</evidence>
<evidence type="ECO:0000313" key="2">
    <source>
        <dbReference type="EMBL" id="MBX72111.1"/>
    </source>
</evidence>
<organism evidence="2">
    <name type="scientific">Rhizophora mucronata</name>
    <name type="common">Asiatic mangrove</name>
    <dbReference type="NCBI Taxonomy" id="61149"/>
    <lineage>
        <taxon>Eukaryota</taxon>
        <taxon>Viridiplantae</taxon>
        <taxon>Streptophyta</taxon>
        <taxon>Embryophyta</taxon>
        <taxon>Tracheophyta</taxon>
        <taxon>Spermatophyta</taxon>
        <taxon>Magnoliopsida</taxon>
        <taxon>eudicotyledons</taxon>
        <taxon>Gunneridae</taxon>
        <taxon>Pentapetalae</taxon>
        <taxon>rosids</taxon>
        <taxon>fabids</taxon>
        <taxon>Malpighiales</taxon>
        <taxon>Rhizophoraceae</taxon>
        <taxon>Rhizophora</taxon>
    </lineage>
</organism>
<dbReference type="EMBL" id="GGEC01091627">
    <property type="protein sequence ID" value="MBX72111.1"/>
    <property type="molecule type" value="Transcribed_RNA"/>
</dbReference>
<sequence length="70" mass="8203">MPWVLISKALTDWLRTSIWCLEGCCWWEGVSMKEDSFAKKKINGVFPRQISPTFGSEKEQNRKPDLIKEK</sequence>